<keyword evidence="2 5" id="KW-0238">DNA-binding</keyword>
<keyword evidence="6" id="KW-1185">Reference proteome</keyword>
<feature type="domain" description="HTH lacI-type" evidence="4">
    <location>
        <begin position="9"/>
        <end position="54"/>
    </location>
</feature>
<dbReference type="PANTHER" id="PTHR30146">
    <property type="entry name" value="LACI-RELATED TRANSCRIPTIONAL REPRESSOR"/>
    <property type="match status" value="1"/>
</dbReference>
<protein>
    <submittedName>
        <fullName evidence="5">LacI family DNA-binding transcriptional regulator</fullName>
    </submittedName>
</protein>
<dbReference type="Proteomes" id="UP001434337">
    <property type="component" value="Chromosome"/>
</dbReference>
<reference evidence="5 6" key="1">
    <citation type="journal article" date="2023" name="Environ Microbiome">
        <title>A coral-associated actinobacterium mitigates coral bleaching under heat stress.</title>
        <authorList>
            <person name="Li J."/>
            <person name="Zou Y."/>
            <person name="Li Q."/>
            <person name="Zhang J."/>
            <person name="Bourne D.G."/>
            <person name="Lyu Y."/>
            <person name="Liu C."/>
            <person name="Zhang S."/>
        </authorList>
    </citation>
    <scope>NUCLEOTIDE SEQUENCE [LARGE SCALE GENOMIC DNA]</scope>
    <source>
        <strain evidence="5 6">SCSIO 13291</strain>
    </source>
</reference>
<dbReference type="Pfam" id="PF00356">
    <property type="entry name" value="LacI"/>
    <property type="match status" value="1"/>
</dbReference>
<dbReference type="PROSITE" id="PS50932">
    <property type="entry name" value="HTH_LACI_2"/>
    <property type="match status" value="1"/>
</dbReference>
<evidence type="ECO:0000256" key="2">
    <source>
        <dbReference type="ARBA" id="ARBA00023125"/>
    </source>
</evidence>
<dbReference type="InterPro" id="IPR046335">
    <property type="entry name" value="LacI/GalR-like_sensor"/>
</dbReference>
<dbReference type="SUPFAM" id="SSF53822">
    <property type="entry name" value="Periplasmic binding protein-like I"/>
    <property type="match status" value="1"/>
</dbReference>
<evidence type="ECO:0000259" key="4">
    <source>
        <dbReference type="PROSITE" id="PS50932"/>
    </source>
</evidence>
<evidence type="ECO:0000256" key="3">
    <source>
        <dbReference type="ARBA" id="ARBA00023163"/>
    </source>
</evidence>
<evidence type="ECO:0000256" key="1">
    <source>
        <dbReference type="ARBA" id="ARBA00023015"/>
    </source>
</evidence>
<dbReference type="SUPFAM" id="SSF47413">
    <property type="entry name" value="lambda repressor-like DNA-binding domains"/>
    <property type="match status" value="1"/>
</dbReference>
<gene>
    <name evidence="5" type="ORF">PCC79_00560</name>
</gene>
<keyword evidence="1" id="KW-0805">Transcription regulation</keyword>
<dbReference type="GO" id="GO:0003677">
    <property type="term" value="F:DNA binding"/>
    <property type="evidence" value="ECO:0007669"/>
    <property type="project" value="UniProtKB-KW"/>
</dbReference>
<name>A0ABZ3C7M2_9ACTN</name>
<dbReference type="PANTHER" id="PTHR30146:SF153">
    <property type="entry name" value="LACTOSE OPERON REPRESSOR"/>
    <property type="match status" value="1"/>
</dbReference>
<dbReference type="EMBL" id="CP115965">
    <property type="protein sequence ID" value="WZW98734.1"/>
    <property type="molecule type" value="Genomic_DNA"/>
</dbReference>
<dbReference type="Gene3D" id="3.40.50.2300">
    <property type="match status" value="2"/>
</dbReference>
<dbReference type="SMART" id="SM00354">
    <property type="entry name" value="HTH_LACI"/>
    <property type="match status" value="1"/>
</dbReference>
<evidence type="ECO:0000313" key="5">
    <source>
        <dbReference type="EMBL" id="WZW98734.1"/>
    </source>
</evidence>
<keyword evidence="3" id="KW-0804">Transcription</keyword>
<dbReference type="InterPro" id="IPR010982">
    <property type="entry name" value="Lambda_DNA-bd_dom_sf"/>
</dbReference>
<dbReference type="CDD" id="cd01392">
    <property type="entry name" value="HTH_LacI"/>
    <property type="match status" value="1"/>
</dbReference>
<sequence>MVASPTPRVTIARIAEDAGVSLPTVSKVLNGRADVSAETRARVEATIRRHGYRRRKPKQPQSVPMIDLVFHEIESPWAVELIRGVEGEASRHRTEVIISECGGTRRPRRAWIESVIARKPLGVVIVFSDLDADQRAQLAARNIPCVVVDPIGECAETGPSVGSAHFLGGRLAAQHLIVLGHTRIGVISGPMETLAARMRLAGFRDALAEAGLALPDAYVRHGTFKIEAGETHGSELLALRERPTAIFASSDLQAMGVYRAAHALGLAVPGDVSVVGYDDLPIAEWVFPPLTTVHQPLREMAEAATRLVLQLSRGEQAPAPSLELAVRFVQRASTAPPAEPTAGTPVP</sequence>
<evidence type="ECO:0000313" key="6">
    <source>
        <dbReference type="Proteomes" id="UP001434337"/>
    </source>
</evidence>
<proteinExistence type="predicted"/>
<dbReference type="InterPro" id="IPR000843">
    <property type="entry name" value="HTH_LacI"/>
</dbReference>
<dbReference type="Pfam" id="PF13377">
    <property type="entry name" value="Peripla_BP_3"/>
    <property type="match status" value="1"/>
</dbReference>
<dbReference type="Gene3D" id="1.10.260.40">
    <property type="entry name" value="lambda repressor-like DNA-binding domains"/>
    <property type="match status" value="1"/>
</dbReference>
<dbReference type="InterPro" id="IPR028082">
    <property type="entry name" value="Peripla_BP_I"/>
</dbReference>
<organism evidence="5 6">
    <name type="scientific">Propioniciclava soli</name>
    <dbReference type="NCBI Taxonomy" id="2775081"/>
    <lineage>
        <taxon>Bacteria</taxon>
        <taxon>Bacillati</taxon>
        <taxon>Actinomycetota</taxon>
        <taxon>Actinomycetes</taxon>
        <taxon>Propionibacteriales</taxon>
        <taxon>Propionibacteriaceae</taxon>
        <taxon>Propioniciclava</taxon>
    </lineage>
</organism>
<dbReference type="RefSeq" id="WP_342372697.1">
    <property type="nucleotide sequence ID" value="NZ_CP115965.1"/>
</dbReference>
<accession>A0ABZ3C7M2</accession>